<feature type="domain" description="K Homology" evidence="8">
    <location>
        <begin position="30"/>
        <end position="97"/>
    </location>
</feature>
<dbReference type="Gene3D" id="3.30.300.20">
    <property type="match status" value="2"/>
</dbReference>
<evidence type="ECO:0000256" key="5">
    <source>
        <dbReference type="ARBA" id="ARBA00023163"/>
    </source>
</evidence>
<keyword evidence="2 6" id="KW-0963">Cytoplasm</keyword>
<evidence type="ECO:0000259" key="8">
    <source>
        <dbReference type="SMART" id="SM00322"/>
    </source>
</evidence>
<dbReference type="PROSITE" id="PS50084">
    <property type="entry name" value="KH_TYPE_1"/>
    <property type="match status" value="1"/>
</dbReference>
<dbReference type="PANTHER" id="PTHR22648:SF0">
    <property type="entry name" value="TRANSCRIPTION TERMINATION_ANTITERMINATION PROTEIN NUSA"/>
    <property type="match status" value="1"/>
</dbReference>
<evidence type="ECO:0000313" key="12">
    <source>
        <dbReference type="Proteomes" id="UP001492541"/>
    </source>
</evidence>
<keyword evidence="3 7" id="KW-0694">RNA-binding</keyword>
<dbReference type="GO" id="GO:0003723">
    <property type="term" value="F:RNA binding"/>
    <property type="evidence" value="ECO:0007669"/>
    <property type="project" value="UniProtKB-UniRule"/>
</dbReference>
<dbReference type="EMBL" id="CP009552">
    <property type="protein sequence ID" value="AIY90500.1"/>
    <property type="molecule type" value="Genomic_DNA"/>
</dbReference>
<dbReference type="InterPro" id="IPR015946">
    <property type="entry name" value="KH_dom-like_a/b"/>
</dbReference>
<reference evidence="10 12" key="2">
    <citation type="submission" date="2021-11" db="EMBL/GenBank/DDBJ databases">
        <title>Whole genome of Geoglobus acetivorans.</title>
        <authorList>
            <person name="Liu D."/>
        </authorList>
    </citation>
    <scope>NUCLEOTIDE SEQUENCE [LARGE SCALE GENOMIC DNA]</scope>
    <source>
        <strain evidence="10 12">SBH6</strain>
    </source>
</reference>
<dbReference type="AlphaFoldDB" id="A0A0A7GEI6"/>
<dbReference type="InterPro" id="IPR010212">
    <property type="entry name" value="NusA_arc"/>
</dbReference>
<sequence>MGVKLSTESIRYIALFESLTGANVKDCLIYDDKVIFLVRKGDMGLAIGKGGINVEKAKEIIGKRVEVLEHSDDPVEFIQNLFRPIRVKVSLVEKEGKRTAIVQAPAQYKGLVIGKGGKNINKVKELVRRHHDIENVIVK</sequence>
<organism evidence="9 11">
    <name type="scientific">Geoglobus acetivorans</name>
    <dbReference type="NCBI Taxonomy" id="565033"/>
    <lineage>
        <taxon>Archaea</taxon>
        <taxon>Methanobacteriati</taxon>
        <taxon>Methanobacteriota</taxon>
        <taxon>Archaeoglobi</taxon>
        <taxon>Archaeoglobales</taxon>
        <taxon>Archaeoglobaceae</taxon>
        <taxon>Geoglobus</taxon>
    </lineage>
</organism>
<dbReference type="CDD" id="cd22531">
    <property type="entry name" value="KH-II_NusA_arch_rpt2"/>
    <property type="match status" value="1"/>
</dbReference>
<dbReference type="eggNOG" id="arCOG01760">
    <property type="taxonomic scope" value="Archaea"/>
</dbReference>
<proteinExistence type="inferred from homology"/>
<evidence type="ECO:0000256" key="2">
    <source>
        <dbReference type="ARBA" id="ARBA00022490"/>
    </source>
</evidence>
<evidence type="ECO:0000256" key="6">
    <source>
        <dbReference type="HAMAP-Rule" id="MF_00945"/>
    </source>
</evidence>
<dbReference type="Proteomes" id="UP000030624">
    <property type="component" value="Chromosome"/>
</dbReference>
<dbReference type="GeneID" id="90448745"/>
<reference evidence="9 11" key="1">
    <citation type="journal article" date="2015" name="Appl. Environ. Microbiol.">
        <title>The Geoglobus acetivorans genome: Fe(III) reduction, acetate utilization, autotrophic growth, and degradation of aromatic compounds in a hyperthermophilic archaeon.</title>
        <authorList>
            <person name="Mardanov A.V."/>
            <person name="Slododkina G.B."/>
            <person name="Slobodkin A.I."/>
            <person name="Beletsky A.V."/>
            <person name="Gavrilov S.N."/>
            <person name="Kublanov I.V."/>
            <person name="Bonch-Osmolovskaya E.A."/>
            <person name="Skryabin K.G."/>
            <person name="Ravin N.V."/>
        </authorList>
    </citation>
    <scope>NUCLEOTIDE SEQUENCE [LARGE SCALE GENOMIC DNA]</scope>
    <source>
        <strain evidence="9 11">SBH6</strain>
    </source>
</reference>
<dbReference type="GO" id="GO:0006353">
    <property type="term" value="P:DNA-templated transcription termination"/>
    <property type="evidence" value="ECO:0007669"/>
    <property type="project" value="UniProtKB-UniRule"/>
</dbReference>
<evidence type="ECO:0000256" key="1">
    <source>
        <dbReference type="ARBA" id="ARBA00022472"/>
    </source>
</evidence>
<dbReference type="STRING" id="565033.GACE_1462"/>
<keyword evidence="5 6" id="KW-0804">Transcription</keyword>
<dbReference type="SUPFAM" id="SSF54814">
    <property type="entry name" value="Prokaryotic type KH domain (KH-domain type II)"/>
    <property type="match status" value="2"/>
</dbReference>
<dbReference type="Proteomes" id="UP001492541">
    <property type="component" value="Chromosome"/>
</dbReference>
<dbReference type="SMART" id="SM00322">
    <property type="entry name" value="KH"/>
    <property type="match status" value="1"/>
</dbReference>
<dbReference type="PANTHER" id="PTHR22648">
    <property type="entry name" value="TRANSCRIPTION TERMINATION FACTOR NUSA"/>
    <property type="match status" value="1"/>
</dbReference>
<dbReference type="CDD" id="cd22530">
    <property type="entry name" value="KH-II_NusA_arch_rpt1"/>
    <property type="match status" value="1"/>
</dbReference>
<dbReference type="EMBL" id="CP087714">
    <property type="protein sequence ID" value="XAT64471.1"/>
    <property type="molecule type" value="Genomic_DNA"/>
</dbReference>
<comment type="function">
    <text evidence="6">Participates in transcription termination.</text>
</comment>
<comment type="subcellular location">
    <subcellularLocation>
        <location evidence="6">Cytoplasm</location>
    </subcellularLocation>
</comment>
<evidence type="ECO:0000256" key="7">
    <source>
        <dbReference type="PROSITE-ProRule" id="PRU00117"/>
    </source>
</evidence>
<evidence type="ECO:0000256" key="3">
    <source>
        <dbReference type="ARBA" id="ARBA00022884"/>
    </source>
</evidence>
<accession>A0A0A7GEI6</accession>
<gene>
    <name evidence="6" type="primary">nusA</name>
    <name evidence="9" type="ORF">GACE_1462</name>
    <name evidence="10" type="ORF">LPQ35_03630</name>
</gene>
<dbReference type="NCBIfam" id="TIGR01952">
    <property type="entry name" value="nusA_arch"/>
    <property type="match status" value="1"/>
</dbReference>
<dbReference type="InterPro" id="IPR030842">
    <property type="entry name" value="TF_NusA_bacterial"/>
</dbReference>
<protein>
    <recommendedName>
        <fullName evidence="6">Probable transcription termination protein NusA</fullName>
    </recommendedName>
</protein>
<dbReference type="GO" id="GO:0005829">
    <property type="term" value="C:cytosol"/>
    <property type="evidence" value="ECO:0007669"/>
    <property type="project" value="TreeGrafter"/>
</dbReference>
<name>A0A0A7GEI6_GEOAI</name>
<evidence type="ECO:0000313" key="9">
    <source>
        <dbReference type="EMBL" id="AIY90500.1"/>
    </source>
</evidence>
<dbReference type="RefSeq" id="WP_048092334.1">
    <property type="nucleotide sequence ID" value="NZ_CP009552.1"/>
</dbReference>
<dbReference type="HOGENOM" id="CLU_131906_0_0_2"/>
<dbReference type="KEGG" id="gac:GACE_1462"/>
<dbReference type="InterPro" id="IPR004044">
    <property type="entry name" value="KH_dom_type_2"/>
</dbReference>
<evidence type="ECO:0000256" key="4">
    <source>
        <dbReference type="ARBA" id="ARBA00023015"/>
    </source>
</evidence>
<dbReference type="Pfam" id="PF07650">
    <property type="entry name" value="KH_2"/>
    <property type="match status" value="1"/>
</dbReference>
<comment type="similarity">
    <text evidence="6">Belongs to the NusA family.</text>
</comment>
<evidence type="ECO:0000313" key="11">
    <source>
        <dbReference type="Proteomes" id="UP000030624"/>
    </source>
</evidence>
<dbReference type="InterPro" id="IPR009019">
    <property type="entry name" value="KH_sf_prok-type"/>
</dbReference>
<keyword evidence="1 6" id="KW-0806">Transcription termination</keyword>
<keyword evidence="4 6" id="KW-0805">Transcription regulation</keyword>
<dbReference type="InterPro" id="IPR004087">
    <property type="entry name" value="KH_dom"/>
</dbReference>
<evidence type="ECO:0000313" key="10">
    <source>
        <dbReference type="EMBL" id="XAT64471.1"/>
    </source>
</evidence>
<dbReference type="HAMAP" id="MF_00945_A">
    <property type="entry name" value="NusA_A"/>
    <property type="match status" value="1"/>
</dbReference>
<keyword evidence="12" id="KW-1185">Reference proteome</keyword>
<dbReference type="GO" id="GO:0031564">
    <property type="term" value="P:transcription antitermination"/>
    <property type="evidence" value="ECO:0007669"/>
    <property type="project" value="InterPro"/>
</dbReference>